<accession>A0ABP7TLW9</accession>
<organism evidence="1 2">
    <name type="scientific">Hymenobacter glaciei</name>
    <dbReference type="NCBI Taxonomy" id="877209"/>
    <lineage>
        <taxon>Bacteria</taxon>
        <taxon>Pseudomonadati</taxon>
        <taxon>Bacteroidota</taxon>
        <taxon>Cytophagia</taxon>
        <taxon>Cytophagales</taxon>
        <taxon>Hymenobacteraceae</taxon>
        <taxon>Hymenobacter</taxon>
    </lineage>
</organism>
<proteinExistence type="predicted"/>
<evidence type="ECO:0000313" key="2">
    <source>
        <dbReference type="Proteomes" id="UP001501469"/>
    </source>
</evidence>
<dbReference type="Proteomes" id="UP001501469">
    <property type="component" value="Unassembled WGS sequence"/>
</dbReference>
<evidence type="ECO:0000313" key="1">
    <source>
        <dbReference type="EMBL" id="GAA4028261.1"/>
    </source>
</evidence>
<gene>
    <name evidence="1" type="ORF">GCM10022409_10440</name>
</gene>
<protein>
    <submittedName>
        <fullName evidence="1">Uncharacterized protein</fullName>
    </submittedName>
</protein>
<sequence>MEKGRKKPAAWSCHRSDSLLLNGCCQILLHAPADEKFPPGPGEPGGPVPFSRSLRHSAGQITVREKVVSLAEAAR</sequence>
<keyword evidence="2" id="KW-1185">Reference proteome</keyword>
<dbReference type="EMBL" id="BAABDK010000010">
    <property type="protein sequence ID" value="GAA4028261.1"/>
    <property type="molecule type" value="Genomic_DNA"/>
</dbReference>
<comment type="caution">
    <text evidence="1">The sequence shown here is derived from an EMBL/GenBank/DDBJ whole genome shotgun (WGS) entry which is preliminary data.</text>
</comment>
<name>A0ABP7TLW9_9BACT</name>
<reference evidence="2" key="1">
    <citation type="journal article" date="2019" name="Int. J. Syst. Evol. Microbiol.">
        <title>The Global Catalogue of Microorganisms (GCM) 10K type strain sequencing project: providing services to taxonomists for standard genome sequencing and annotation.</title>
        <authorList>
            <consortium name="The Broad Institute Genomics Platform"/>
            <consortium name="The Broad Institute Genome Sequencing Center for Infectious Disease"/>
            <person name="Wu L."/>
            <person name="Ma J."/>
        </authorList>
    </citation>
    <scope>NUCLEOTIDE SEQUENCE [LARGE SCALE GENOMIC DNA]</scope>
    <source>
        <strain evidence="2">JCM 17225</strain>
    </source>
</reference>